<dbReference type="KEGG" id="hmu:Hmuk_1151"/>
<dbReference type="HOGENOM" id="CLU_126926_0_0_2"/>
<keyword evidence="2" id="KW-1185">Reference proteome</keyword>
<gene>
    <name evidence="1" type="ordered locus">Hmuk_1151</name>
</gene>
<dbReference type="InterPro" id="IPR021866">
    <property type="entry name" value="SpoIIAA-like"/>
</dbReference>
<dbReference type="InterPro" id="IPR036513">
    <property type="entry name" value="STAS_dom_sf"/>
</dbReference>
<protein>
    <recommendedName>
        <fullName evidence="3">STAS/SEC14 domain-containing protein</fullName>
    </recommendedName>
</protein>
<dbReference type="SUPFAM" id="SSF52091">
    <property type="entry name" value="SpoIIaa-like"/>
    <property type="match status" value="1"/>
</dbReference>
<sequence length="182" mass="20524">MLEIAYNYPYNSSQFNNQVIESPTMIDRETVTAAFDDYRPDPNDAMFEVLTEPEPAVVAIRVGDCSPAGFRDLYRLLSATTDAHDTVHLYEETVDWTARSALSNCYGILPDLRRGSSFDIGRYAAVGDSVWARGLFDCWRAIAPVWPVSPDEMRYFGPGEREAARTWVRTGELPVDRGKESQ</sequence>
<dbReference type="EMBL" id="CP001688">
    <property type="protein sequence ID" value="ACV47277.1"/>
    <property type="molecule type" value="Genomic_DNA"/>
</dbReference>
<dbReference type="STRING" id="485914.Hmuk_1151"/>
<evidence type="ECO:0000313" key="2">
    <source>
        <dbReference type="Proteomes" id="UP000001746"/>
    </source>
</evidence>
<dbReference type="Gene3D" id="3.40.50.10600">
    <property type="entry name" value="SpoIIaa-like domains"/>
    <property type="match status" value="1"/>
</dbReference>
<organism evidence="1 2">
    <name type="scientific">Halomicrobium mukohataei (strain ATCC 700874 / DSM 12286 / JCM 9738 / NCIMB 13541)</name>
    <name type="common">Haloarcula mukohataei</name>
    <dbReference type="NCBI Taxonomy" id="485914"/>
    <lineage>
        <taxon>Archaea</taxon>
        <taxon>Methanobacteriati</taxon>
        <taxon>Methanobacteriota</taxon>
        <taxon>Stenosarchaea group</taxon>
        <taxon>Halobacteria</taxon>
        <taxon>Halobacteriales</taxon>
        <taxon>Haloarculaceae</taxon>
        <taxon>Halomicrobium</taxon>
    </lineage>
</organism>
<dbReference type="Pfam" id="PF11964">
    <property type="entry name" value="SpoIIAA-like"/>
    <property type="match status" value="1"/>
</dbReference>
<dbReference type="Proteomes" id="UP000001746">
    <property type="component" value="Chromosome"/>
</dbReference>
<dbReference type="AlphaFoldDB" id="C7P248"/>
<evidence type="ECO:0008006" key="3">
    <source>
        <dbReference type="Google" id="ProtNLM"/>
    </source>
</evidence>
<dbReference type="eggNOG" id="arCOG09001">
    <property type="taxonomic scope" value="Archaea"/>
</dbReference>
<name>C7P248_HALMD</name>
<accession>C7P248</accession>
<reference evidence="1 2" key="1">
    <citation type="journal article" date="2009" name="Stand. Genomic Sci.">
        <title>Complete genome sequence of Halomicrobium mukohataei type strain (arg-2).</title>
        <authorList>
            <person name="Tindall B.J."/>
            <person name="Schneider S."/>
            <person name="Lapidus A."/>
            <person name="Copeland A."/>
            <person name="Glavina Del Rio T."/>
            <person name="Nolan M."/>
            <person name="Lucas S."/>
            <person name="Chen F."/>
            <person name="Tice H."/>
            <person name="Cheng J.F."/>
            <person name="Saunders E."/>
            <person name="Bruce D."/>
            <person name="Goodwin L."/>
            <person name="Pitluck S."/>
            <person name="Mikhailova N."/>
            <person name="Pati A."/>
            <person name="Ivanova N."/>
            <person name="Mavrommatis K."/>
            <person name="Chen A."/>
            <person name="Palaniappan K."/>
            <person name="Chain P."/>
            <person name="Land M."/>
            <person name="Hauser L."/>
            <person name="Chang Y.J."/>
            <person name="Jeffries C.D."/>
            <person name="Brettin T."/>
            <person name="Han C."/>
            <person name="Rohde M."/>
            <person name="Goker M."/>
            <person name="Bristow J."/>
            <person name="Eisen J.A."/>
            <person name="Markowitz V."/>
            <person name="Hugenholtz P."/>
            <person name="Klenk H.P."/>
            <person name="Kyrpides N.C."/>
            <person name="Detter J.C."/>
        </authorList>
    </citation>
    <scope>NUCLEOTIDE SEQUENCE [LARGE SCALE GENOMIC DNA]</scope>
    <source>
        <strain evidence="2">ATCC 700874 / DSM 12286 / JCM 9738 / NCIMB 13541</strain>
    </source>
</reference>
<evidence type="ECO:0000313" key="1">
    <source>
        <dbReference type="EMBL" id="ACV47277.1"/>
    </source>
</evidence>
<proteinExistence type="predicted"/>
<dbReference type="InterPro" id="IPR038396">
    <property type="entry name" value="SpoIIAA-like_sf"/>
</dbReference>